<dbReference type="AlphaFoldDB" id="A0A315Y352"/>
<comment type="caution">
    <text evidence="1">The sequence shown here is derived from an EMBL/GenBank/DDBJ whole genome shotgun (WGS) entry which is preliminary data.</text>
</comment>
<evidence type="ECO:0000313" key="2">
    <source>
        <dbReference type="Proteomes" id="UP000245720"/>
    </source>
</evidence>
<accession>A0A315Y352</accession>
<sequence>MNRDNISKMSLIDLLSKISKGIDECLYQVLSDCKDVEKRSRCEKMSSCYDCLSAWLNEGGKIMFIGDKWYTEPEIKAYITELKKKLSEDTHTQELEAKVKLLQEFLQCVRAYFGTTCGWVDIFEEDAKKLLEGE</sequence>
<dbReference type="RefSeq" id="WP_109725775.1">
    <property type="nucleotide sequence ID" value="NZ_QGDI01000003.1"/>
</dbReference>
<dbReference type="EMBL" id="QGDI01000003">
    <property type="protein sequence ID" value="PWJ13988.1"/>
    <property type="molecule type" value="Genomic_DNA"/>
</dbReference>
<name>A0A315Y352_RUMFL</name>
<reference evidence="1 2" key="1">
    <citation type="submission" date="2018-05" db="EMBL/GenBank/DDBJ databases">
        <title>The Hungate 1000. A catalogue of reference genomes from the rumen microbiome.</title>
        <authorList>
            <person name="Kelly W."/>
        </authorList>
    </citation>
    <scope>NUCLEOTIDE SEQUENCE [LARGE SCALE GENOMIC DNA]</scope>
    <source>
        <strain evidence="1 2">SAb67</strain>
    </source>
</reference>
<evidence type="ECO:0000313" key="1">
    <source>
        <dbReference type="EMBL" id="PWJ13988.1"/>
    </source>
</evidence>
<gene>
    <name evidence="1" type="ORF">IE37_00919</name>
</gene>
<proteinExistence type="predicted"/>
<dbReference type="Proteomes" id="UP000245720">
    <property type="component" value="Unassembled WGS sequence"/>
</dbReference>
<organism evidence="1 2">
    <name type="scientific">Ruminococcus flavefaciens</name>
    <dbReference type="NCBI Taxonomy" id="1265"/>
    <lineage>
        <taxon>Bacteria</taxon>
        <taxon>Bacillati</taxon>
        <taxon>Bacillota</taxon>
        <taxon>Clostridia</taxon>
        <taxon>Eubacteriales</taxon>
        <taxon>Oscillospiraceae</taxon>
        <taxon>Ruminococcus</taxon>
    </lineage>
</organism>
<protein>
    <submittedName>
        <fullName evidence="1">Uncharacterized protein</fullName>
    </submittedName>
</protein>